<protein>
    <submittedName>
        <fullName evidence="1">Unannotated protein</fullName>
    </submittedName>
</protein>
<accession>A0A6J6NCP3</accession>
<sequence length="96" mass="10156">MGVGVDADAGVGVGVGLSTRTLMPLLHTNFLPDLMQVYFIPATTDVWLNLVQVVPALSAAEAGLSKKVPNKAIIDTTITPLRIVGVYVQMIHIGMI</sequence>
<evidence type="ECO:0000313" key="1">
    <source>
        <dbReference type="EMBL" id="CAB4682545.1"/>
    </source>
</evidence>
<reference evidence="1" key="1">
    <citation type="submission" date="2020-05" db="EMBL/GenBank/DDBJ databases">
        <authorList>
            <person name="Chiriac C."/>
            <person name="Salcher M."/>
            <person name="Ghai R."/>
            <person name="Kavagutti S V."/>
        </authorList>
    </citation>
    <scope>NUCLEOTIDE SEQUENCE</scope>
</reference>
<organism evidence="1">
    <name type="scientific">freshwater metagenome</name>
    <dbReference type="NCBI Taxonomy" id="449393"/>
    <lineage>
        <taxon>unclassified sequences</taxon>
        <taxon>metagenomes</taxon>
        <taxon>ecological metagenomes</taxon>
    </lineage>
</organism>
<dbReference type="AlphaFoldDB" id="A0A6J6NCP3"/>
<name>A0A6J6NCP3_9ZZZZ</name>
<dbReference type="EMBL" id="CAEZXB010000028">
    <property type="protein sequence ID" value="CAB4682545.1"/>
    <property type="molecule type" value="Genomic_DNA"/>
</dbReference>
<gene>
    <name evidence="1" type="ORF">UFOPK2342_01272</name>
</gene>
<proteinExistence type="predicted"/>